<dbReference type="AlphaFoldDB" id="A0A8J2JPP9"/>
<evidence type="ECO:0000313" key="2">
    <source>
        <dbReference type="Proteomes" id="UP000708208"/>
    </source>
</evidence>
<reference evidence="1" key="1">
    <citation type="submission" date="2021-06" db="EMBL/GenBank/DDBJ databases">
        <authorList>
            <person name="Hodson N. C."/>
            <person name="Mongue J. A."/>
            <person name="Jaron S. K."/>
        </authorList>
    </citation>
    <scope>NUCLEOTIDE SEQUENCE</scope>
</reference>
<feature type="non-terminal residue" evidence="1">
    <location>
        <position position="1"/>
    </location>
</feature>
<sequence length="32" mass="3682">SIVEDLRLKAVNSWRGGYIFLSVDALFKASYY</sequence>
<protein>
    <submittedName>
        <fullName evidence="1">Uncharacterized protein</fullName>
    </submittedName>
</protein>
<comment type="caution">
    <text evidence="1">The sequence shown here is derived from an EMBL/GenBank/DDBJ whole genome shotgun (WGS) entry which is preliminary data.</text>
</comment>
<keyword evidence="2" id="KW-1185">Reference proteome</keyword>
<proteinExistence type="predicted"/>
<gene>
    <name evidence="1" type="ORF">AFUS01_LOCUS12914</name>
</gene>
<name>A0A8J2JPP9_9HEXA</name>
<evidence type="ECO:0000313" key="1">
    <source>
        <dbReference type="EMBL" id="CAG7723854.1"/>
    </source>
</evidence>
<dbReference type="EMBL" id="CAJVCH010103234">
    <property type="protein sequence ID" value="CAG7723854.1"/>
    <property type="molecule type" value="Genomic_DNA"/>
</dbReference>
<accession>A0A8J2JPP9</accession>
<dbReference type="Proteomes" id="UP000708208">
    <property type="component" value="Unassembled WGS sequence"/>
</dbReference>
<organism evidence="1 2">
    <name type="scientific">Allacma fusca</name>
    <dbReference type="NCBI Taxonomy" id="39272"/>
    <lineage>
        <taxon>Eukaryota</taxon>
        <taxon>Metazoa</taxon>
        <taxon>Ecdysozoa</taxon>
        <taxon>Arthropoda</taxon>
        <taxon>Hexapoda</taxon>
        <taxon>Collembola</taxon>
        <taxon>Symphypleona</taxon>
        <taxon>Sminthuridae</taxon>
        <taxon>Allacma</taxon>
    </lineage>
</organism>